<dbReference type="InterPro" id="IPR038765">
    <property type="entry name" value="Papain-like_cys_pep_sf"/>
</dbReference>
<protein>
    <recommendedName>
        <fullName evidence="7">Calpain catalytic domain-containing protein</fullName>
    </recommendedName>
</protein>
<evidence type="ECO:0000256" key="5">
    <source>
        <dbReference type="PROSITE-ProRule" id="PRU00239"/>
    </source>
</evidence>
<comment type="caution">
    <text evidence="5">Lacks conserved residue(s) required for the propagation of feature annotation.</text>
</comment>
<dbReference type="AlphaFoldDB" id="A0A427AGC4"/>
<evidence type="ECO:0000259" key="7">
    <source>
        <dbReference type="PROSITE" id="PS50203"/>
    </source>
</evidence>
<reference evidence="8 9" key="1">
    <citation type="journal article" date="2014" name="Agronomy (Basel)">
        <title>A Draft Genome Sequence for Ensete ventricosum, the Drought-Tolerant Tree Against Hunger.</title>
        <authorList>
            <person name="Harrison J."/>
            <person name="Moore K.A."/>
            <person name="Paszkiewicz K."/>
            <person name="Jones T."/>
            <person name="Grant M."/>
            <person name="Ambacheew D."/>
            <person name="Muzemil S."/>
            <person name="Studholme D.J."/>
        </authorList>
    </citation>
    <scope>NUCLEOTIDE SEQUENCE [LARGE SCALE GENOMIC DNA]</scope>
</reference>
<comment type="similarity">
    <text evidence="1">Belongs to the peptidase C2 family.</text>
</comment>
<feature type="region of interest" description="Disordered" evidence="6">
    <location>
        <begin position="1"/>
        <end position="21"/>
    </location>
</feature>
<dbReference type="EMBL" id="AMZH03002523">
    <property type="protein sequence ID" value="RRT75299.1"/>
    <property type="molecule type" value="Genomic_DNA"/>
</dbReference>
<dbReference type="SMART" id="SM00230">
    <property type="entry name" value="CysPc"/>
    <property type="match status" value="1"/>
</dbReference>
<dbReference type="Gene3D" id="2.60.120.200">
    <property type="match status" value="1"/>
</dbReference>
<name>A0A427AGC4_ENSVE</name>
<dbReference type="PRINTS" id="PR00704">
    <property type="entry name" value="CALPAIN"/>
</dbReference>
<feature type="domain" description="Calpain catalytic" evidence="7">
    <location>
        <begin position="356"/>
        <end position="421"/>
    </location>
</feature>
<evidence type="ECO:0000313" key="9">
    <source>
        <dbReference type="Proteomes" id="UP000287651"/>
    </source>
</evidence>
<dbReference type="PROSITE" id="PS50203">
    <property type="entry name" value="CALPAIN_CAT"/>
    <property type="match status" value="1"/>
</dbReference>
<organism evidence="8 9">
    <name type="scientific">Ensete ventricosum</name>
    <name type="common">Abyssinian banana</name>
    <name type="synonym">Musa ensete</name>
    <dbReference type="NCBI Taxonomy" id="4639"/>
    <lineage>
        <taxon>Eukaryota</taxon>
        <taxon>Viridiplantae</taxon>
        <taxon>Streptophyta</taxon>
        <taxon>Embryophyta</taxon>
        <taxon>Tracheophyta</taxon>
        <taxon>Spermatophyta</taxon>
        <taxon>Magnoliopsida</taxon>
        <taxon>Liliopsida</taxon>
        <taxon>Zingiberales</taxon>
        <taxon>Musaceae</taxon>
        <taxon>Ensete</taxon>
    </lineage>
</organism>
<dbReference type="InterPro" id="IPR013320">
    <property type="entry name" value="ConA-like_dom_sf"/>
</dbReference>
<dbReference type="Pfam" id="PF00648">
    <property type="entry name" value="Peptidase_C2"/>
    <property type="match status" value="1"/>
</dbReference>
<accession>A0A427AGC4</accession>
<dbReference type="PANTHER" id="PTHR10183:SF379">
    <property type="entry name" value="CALPAIN-5"/>
    <property type="match status" value="1"/>
</dbReference>
<dbReference type="SUPFAM" id="SSF49899">
    <property type="entry name" value="Concanavalin A-like lectins/glucanases"/>
    <property type="match status" value="1"/>
</dbReference>
<evidence type="ECO:0000256" key="4">
    <source>
        <dbReference type="ARBA" id="ARBA00022807"/>
    </source>
</evidence>
<comment type="caution">
    <text evidence="8">The sequence shown here is derived from an EMBL/GenBank/DDBJ whole genome shotgun (WGS) entry which is preliminary data.</text>
</comment>
<gene>
    <name evidence="8" type="ORF">B296_00028974</name>
</gene>
<evidence type="ECO:0000256" key="6">
    <source>
        <dbReference type="SAM" id="MobiDB-lite"/>
    </source>
</evidence>
<sequence>MEEEILMQRREEEGKGKERRKALLEKEERKWKEIEASLLASIPNVGNREAAAMAAAVRAVGGDSVLDDSFARERISSIACHIRTAELARRAEQKLCWEILVAGSEQGIEAGQVGLRLISKGDRLTTVAKEWSIGSASITDGRWHIVTVTLDSELGEATSYIDGGYDGYQSVLPLQGTSCIWEEGTSVWAGVRPPVDLDAFGRSDSEGVDSKMQIMDAFLWGRCLTEDEIAALHAAVGTAAYDLIDLSGDVWHLGDSPSRVDDWESEEAEVELYDREDVDWDGQYSSGRKRRSAHEAVTLDMDIFTRKLRKPRFETQEEINQRMLSVEMAVKEALLAKGETHFTDQDFPPNDRSFRKRNELWVSVLEKAYAKLHGSYEALEGGLVQDALVDLTGGAGEEIDMRTAQAQIDLASGRLWSQLLHFKREVEWNGPWSDTSPEWSDRMKHKLKHVPQVFI</sequence>
<evidence type="ECO:0000313" key="8">
    <source>
        <dbReference type="EMBL" id="RRT75299.1"/>
    </source>
</evidence>
<dbReference type="GO" id="GO:0004198">
    <property type="term" value="F:calcium-dependent cysteine-type endopeptidase activity"/>
    <property type="evidence" value="ECO:0007669"/>
    <property type="project" value="InterPro"/>
</dbReference>
<evidence type="ECO:0000256" key="1">
    <source>
        <dbReference type="ARBA" id="ARBA00007623"/>
    </source>
</evidence>
<proteinExistence type="inferred from homology"/>
<keyword evidence="4" id="KW-0788">Thiol protease</keyword>
<keyword evidence="3" id="KW-0378">Hydrolase</keyword>
<evidence type="ECO:0000256" key="3">
    <source>
        <dbReference type="ARBA" id="ARBA00022801"/>
    </source>
</evidence>
<dbReference type="PANTHER" id="PTHR10183">
    <property type="entry name" value="CALPAIN"/>
    <property type="match status" value="1"/>
</dbReference>
<dbReference type="Proteomes" id="UP000287651">
    <property type="component" value="Unassembled WGS sequence"/>
</dbReference>
<dbReference type="GO" id="GO:0006508">
    <property type="term" value="P:proteolysis"/>
    <property type="evidence" value="ECO:0007669"/>
    <property type="project" value="UniProtKB-KW"/>
</dbReference>
<evidence type="ECO:0000256" key="2">
    <source>
        <dbReference type="ARBA" id="ARBA00022670"/>
    </source>
</evidence>
<dbReference type="InterPro" id="IPR022684">
    <property type="entry name" value="Calpain_cysteine_protease"/>
</dbReference>
<dbReference type="InterPro" id="IPR001300">
    <property type="entry name" value="Peptidase_C2_calpain_cat"/>
</dbReference>
<keyword evidence="2" id="KW-0645">Protease</keyword>
<dbReference type="SUPFAM" id="SSF54001">
    <property type="entry name" value="Cysteine proteinases"/>
    <property type="match status" value="1"/>
</dbReference>